<dbReference type="PANTHER" id="PTHR32305:SF17">
    <property type="entry name" value="TRNA NUCLEASE WAPA"/>
    <property type="match status" value="1"/>
</dbReference>
<dbReference type="InterPro" id="IPR050708">
    <property type="entry name" value="T6SS_VgrG/RHS"/>
</dbReference>
<feature type="domain" description="LamG-like jellyroll fold" evidence="7">
    <location>
        <begin position="274"/>
        <end position="407"/>
    </location>
</feature>
<dbReference type="Pfam" id="PF05593">
    <property type="entry name" value="RHS_repeat"/>
    <property type="match status" value="6"/>
</dbReference>
<evidence type="ECO:0000256" key="2">
    <source>
        <dbReference type="ARBA" id="ARBA00022525"/>
    </source>
</evidence>
<comment type="subcellular location">
    <subcellularLocation>
        <location evidence="1">Secreted</location>
    </subcellularLocation>
</comment>
<dbReference type="InterPro" id="IPR015919">
    <property type="entry name" value="Cadherin-like_sf"/>
</dbReference>
<dbReference type="Gene3D" id="2.60.40.10">
    <property type="entry name" value="Immunoglobulins"/>
    <property type="match status" value="9"/>
</dbReference>
<dbReference type="Proteomes" id="UP000187735">
    <property type="component" value="Chromosome"/>
</dbReference>
<evidence type="ECO:0000313" key="9">
    <source>
        <dbReference type="EMBL" id="APZ93102.1"/>
    </source>
</evidence>
<dbReference type="InterPro" id="IPR001759">
    <property type="entry name" value="PTX_dom"/>
</dbReference>
<dbReference type="Pfam" id="PF25023">
    <property type="entry name" value="TEN_YD-shell"/>
    <property type="match status" value="3"/>
</dbReference>
<keyword evidence="2" id="KW-0964">Secreted</keyword>
<dbReference type="SUPFAM" id="SSF49899">
    <property type="entry name" value="Concanavalin A-like lectins/glucanases"/>
    <property type="match status" value="1"/>
</dbReference>
<dbReference type="InterPro" id="IPR022385">
    <property type="entry name" value="Rhs_assc_core"/>
</dbReference>
<keyword evidence="3" id="KW-0732">Signal</keyword>
<dbReference type="PANTHER" id="PTHR32305">
    <property type="match status" value="1"/>
</dbReference>
<dbReference type="Pfam" id="PF17210">
    <property type="entry name" value="SdrD_B"/>
    <property type="match status" value="1"/>
</dbReference>
<evidence type="ECO:0000256" key="3">
    <source>
        <dbReference type="ARBA" id="ARBA00022729"/>
    </source>
</evidence>
<feature type="domain" description="Dystroglycan-type cadherin-like" evidence="8">
    <location>
        <begin position="2524"/>
        <end position="2613"/>
    </location>
</feature>
<dbReference type="SMART" id="SM00736">
    <property type="entry name" value="CADG"/>
    <property type="match status" value="4"/>
</dbReference>
<dbReference type="SUPFAM" id="SSF63829">
    <property type="entry name" value="Calcium-dependent phosphotriesterase"/>
    <property type="match status" value="1"/>
</dbReference>
<reference evidence="9 10" key="1">
    <citation type="journal article" date="2016" name="Front. Microbiol.">
        <title>Fuerstia marisgermanicae gen. nov., sp. nov., an Unusual Member of the Phylum Planctomycetes from the German Wadden Sea.</title>
        <authorList>
            <person name="Kohn T."/>
            <person name="Heuer A."/>
            <person name="Jogler M."/>
            <person name="Vollmers J."/>
            <person name="Boedeker C."/>
            <person name="Bunk B."/>
            <person name="Rast P."/>
            <person name="Borchert D."/>
            <person name="Glockner I."/>
            <person name="Freese H.M."/>
            <person name="Klenk H.P."/>
            <person name="Overmann J."/>
            <person name="Kaster A.K."/>
            <person name="Rohde M."/>
            <person name="Wiegand S."/>
            <person name="Jogler C."/>
        </authorList>
    </citation>
    <scope>NUCLEOTIDE SEQUENCE [LARGE SCALE GENOMIC DNA]</scope>
    <source>
        <strain evidence="9 10">NH11</strain>
    </source>
</reference>
<name>A0A1P8WGD3_9PLAN</name>
<dbReference type="SMART" id="SM00159">
    <property type="entry name" value="PTX"/>
    <property type="match status" value="1"/>
</dbReference>
<keyword evidence="5" id="KW-1015">Disulfide bond</keyword>
<dbReference type="Pfam" id="PF17963">
    <property type="entry name" value="Big_9"/>
    <property type="match status" value="1"/>
</dbReference>
<feature type="domain" description="Dystroglycan-type cadherin-like" evidence="8">
    <location>
        <begin position="2251"/>
        <end position="2339"/>
    </location>
</feature>
<dbReference type="GO" id="GO:0005576">
    <property type="term" value="C:extracellular region"/>
    <property type="evidence" value="ECO:0007669"/>
    <property type="project" value="UniProtKB-SubCell"/>
</dbReference>
<gene>
    <name evidence="9" type="primary">wapA_1</name>
    <name evidence="9" type="ORF">Fuma_02718</name>
</gene>
<dbReference type="Gene3D" id="2.60.120.200">
    <property type="match status" value="1"/>
</dbReference>
<dbReference type="SUPFAM" id="SSF49313">
    <property type="entry name" value="Cadherin-like"/>
    <property type="match status" value="8"/>
</dbReference>
<evidence type="ECO:0000256" key="5">
    <source>
        <dbReference type="ARBA" id="ARBA00023157"/>
    </source>
</evidence>
<dbReference type="InterPro" id="IPR006558">
    <property type="entry name" value="LamG-like"/>
</dbReference>
<dbReference type="InterPro" id="IPR013783">
    <property type="entry name" value="Ig-like_fold"/>
</dbReference>
<feature type="domain" description="Dystroglycan-type cadherin-like" evidence="8">
    <location>
        <begin position="2431"/>
        <end position="2522"/>
    </location>
</feature>
<dbReference type="InterPro" id="IPR006530">
    <property type="entry name" value="YD"/>
</dbReference>
<dbReference type="InterPro" id="IPR033764">
    <property type="entry name" value="Sdr_B"/>
</dbReference>
<protein>
    <submittedName>
        <fullName evidence="9">Cell wall-associated polypeptide</fullName>
    </submittedName>
</protein>
<dbReference type="InterPro" id="IPR031325">
    <property type="entry name" value="RHS_repeat"/>
</dbReference>
<accession>A0A1P8WGD3</accession>
<sequence>MQDLSTATPISFGTAFGGDLTPANETDLYEFDVVAGDTFYFDVEAASDINNSLYRVIDPFGRTVFTANDLRNYGPTTLSLDGTYTLLVEGWRGNTDADTYSINVHKFADTAAIPLTLGEMVTGSFVTPGEVIVYEFDATDYTQVHFDSLTYSSSFTWNLANSLGTVVTPRGFHASDSLFVNNAVLDLPPDTYRLTVDASTNVTGDFAFRLLDLSSATPIGFDTVIADQFDYLGGGDAVWTTGVPLTGSAINGSIDLSKPTDSLNLPAEVLDGVSDFTVEFWYKTTKTGLQGLVSAANGSDANELLIELISDTEFAVSGAASWDIASVADGQWHHYAVTQEIGAGTTFYLDGVSQGTQAGTRGTLTVDPRGLIVGQEQDAVGFNLDLTQTADGQLDELRIWETVRTDTDISDNKDQVVAPGSSGLRAYYRFDETSGDIAADQTANDFAAQYTRLTQSNSTKMYQFTAQPGDIALFESFGSDVKFSHNPYWRLVDEYGKQIFNSNFNTATAPYTLDGGTYTLLVEGDTRDVEFDGGYSFQVTSLGNENTPLPPVALTLGDVVESSIDKPYDTDRYSFNLALNSLVYFDSLTNDSTLTWSLETSSGRSIVSNRRFDQSDSSGNSSPVLSLRAGEYRLSITSNAVEPYSFRLQELTNATPITTGVSFTGEYTTPNETDIYRFEGSEGEQIYLDVISDTPASIAYMRIVNRFGTIVSTQTQMFDQDVITLPVDGTYYLLLESRVNNTVNNTYEVNVISATTTQAALTLGATTSGSIPGIGDTTEYNFTLSGQANLYFDSLTDSATTTWTLTGPRGAVVTNRAFSSSDSFNQEVPVLQSLPAGDYTLKVDGTGEAVGNFSFRLLELAAHATPIALGTPVSGELTIPNETDVYTFDAVAGQQILVDFLAASDTDNSLYRVFDQLNNEVFEVRDLIDGDMPVLPITGTYTLLIEGGRGNTDQDTYQFNLVNTSTRTTAIAIGDAVTDSIATPGEKIAYTFTVSSDSFLYLDSLTDNSQLNWSLTGPTGEIVTARRFDRTDSFDFATPVFETRAGDYTLTVDGLLDTTEGFEFRLVDVANGVPFTLPATVGDSVSLTGTLNPGDVTDVYRFVANAGDNVTFDSIPVPNTNPNYPTNTNAFYRVVDPFGRTVTTRVLTSDQPDVDLPIDGTYTLLIEGRRLGAVPNPYELNVIFNGNTAPPAIAGTAINLSDEQSGNLSTTGQVDSYQFTLTERSLVHMDTLTNSSAFRWSLRGPRGEEVTNRSFTSTDSLDSSTSSMELVAGTYQLDIFASSGTPGAYGFTLHDFADATRVTAGTAFPGTPNNTFERETDLYQFDALAGERYLIDVVSTNDVNNGEFKLIDEHGKVIATSNRVRDLDQITIPHDGTYTLLLEGYRANTTADAYELNILPVVTTNQILAPGASNTDSISAGSEIRYSFDVTTPSLLLFTPQTDTNQLHWTLSSDVGTFVDSRDFDDGILPVDILPGTYVLHVDGVNDYTGPANFTTVIADAANVLINGEIVNTQLATSNAAAVYQFNAVAGQHFALLPDYNLQFADAATSAITAENYIAFAEPEDGWSGIDVVRRADVFRDGAAINYIVVTDEDRDIQDDNLSFEFLFGELSADSALLNMVVQSQFRDENGDRVIGVDSKGNAYLADGSGGFTVTNGGFALNPQISVEQDYMNLAWALDGAAWDLGLLRAGGLSAESFTKAFVDVKVSEILEQTSLRLRASDPNAELTLIDPVTGVYSDVVGGQTYDFDIEIGNDGNPRSFDLLFTQGQTVGSIPVYIVAPYGYNAMAVDADGDTLTWSITEGPDGLVVDPATGVLAWPADSVVYGVHPVTLRVEDGRGGFDEQTFELDVNGGEAASISGVKFHDENEDGLYQTLVDVIVPGDADPYLAGMPDGSTASGGDVAPDQSPIFVEGLELIPGTVLTFAAAGQVSFSGAPNVNETPDGKLSGYGSHAAGAENGISNITTNWNSLVGIFLSDDQPDSNPAPAALDFINATGVPGGINYASLAPELQQVFFIGDGVTDDGTIQAITVPEGATRLFLGTQDGTGWYNNAGEFFVTISGPQEPTIPDWTIYLDQNRNGILDDGERSTTTDANGNYTFDNLEPGSYVVAEELQPGWEQTAPNTGTFEITVAPGEAATGLSFGNKQVPLVNSDPLITSTPLKTIVAREDYRYQPTVTELDGDDLAFDLPLAPTGMAVNPDNGTISWTPRLDQIGPQNVLLRVRDGNGGFDLQYFTIDVQKPNTAPVITSTPPAGPSGVGLPFTYNADAVDADGDTLTWSLTTAPEGATINSATGVINWTPASDQQGTQSFEVAVDDGRGLTATQAFDMNVQVDPPNAAPAITSQPPLEAHLGNTYLYRVIATDDNGDPLTISLATAPAGMTIDADGLVEWTPTPLQIGDNAVSISVADGRGGVVTQDFDINVATQPVNQAPQITSPPKTSAVAGQTYTFQPTAVDANNDTLVWELVTGPNGMSINPSTGELTWSPTADDIGSEQVVIRVFDTSAAYSELGYTLNVRAVNTPPVIGSTPLTSAAVGATYFYGVAATDADGDLLTYSLSSAPTGMAIDPATGVIVWTPVAGQEGTNAVVVSVTDGNGGNVSQSFDVVTAAGVSNLAPTITSTPGFFASVGELYSYDADATDPESAALTYELLQSPTGMTIDANSGLIEWTPAAGDLGTSIVRIVARDPAGAGSIQEFSLTVLPANNAPVINSTPPATVPSGGVYRYDVLATDADGEFLTYELTTAPAGMLIDGVGRIFWVPTDGQVGSNSVEVLVRDPRGGVATQAFDITVEVDSVEPQVAVLLSTNPVNIGDSVDIRVSAIDNVGVESLSLTLDGVPVALDSTGVARVPMNSLGSITAVAIATDAAGNSASDTITIFVADPNDVEGPVLNITSPSDGGIITAVTDVIGTVTDDTLVEYRLYVAPFGTNDFQQIGSGNANITNDVLGKIDPTLLANGSYILRLEAFDAGGRSNVILQTIEVASENKLGNFRVGFTDLVVPVNGIDVVLSRTYDSLNSTQNGDFGFGWNMDFRDVQLQVSVEEASDFDKQFGFYTPYRDGTRVYITLPGGERQGFTFTPIAKGVLSLVYFNPRFTPDEGVTSTLTVSNANLSNSFGEYYAFAGGQPYNPAAFEFGGHFTLTTKEGLVYRINADTGQVTRISDPNGNRLDFSDAGVTSNSGIAVTFERDAAGRITAAVDPDGDRIQYAYNTAGDLVSVTDRNGNVSTYKYESAQPHYLTEVVDPLGNTGIRGEYDDDGRLTSLTDADGNSVTVATNLNDNSQLLVDSLGNESFLTFDARGNTIFERDANGNETQRTYDSNNNVLSETDALGHTTSWTYDSFGNVITETRPGGQLTRFTYVNPARGLIATVTAPSGHTETNTYDTAGNLLSVSGEGIDRTSYTYDQRGNIASVIENELVVQSYLYDASGNLIQETDAEGNVSEFTFDSDGNQLTSTQILQTDSGVERLTTQYEYDNEGRLVRITDALGALTQYEFDAAGRRIAEIDALGRRTQFIYDPRGLLTATIFPDSTTDLSDNPREFTEYDANGRKIADVDRNGRRTSYVLDSVGNLLVTVFPDATPGDNTDNPRVRHEYDELNRPVALVNERGHRTTYQYDAVGNLISVTDALSNVSLNRFGPDGQQIATVDALGNETKYEYDDLGRVIRTTLTDSTFASVEYDARGQRIAEIDELGKRIEYAYNAARELIAVIDPTGAETSYVYDSLGNVVRQTDANGHETKYEYDVLSRLVSTQRPLGQIATRTFDAVGNVVSETDFDGETVRFVYDALDRPILKELPDGTNIAYSYDAVGNLLTVQDSRGVTAFSYDSQDRLVSQTNPDGTFLRYSYDASGNRTSLETPSGEVQYDYDALNRLTSVIDVDGDQTSYTYDSLGRLTLTQHANGTSEVRVYDAVGNLLSLDNLSPSGTIIEYDYTYNAKSFLTSAIDNYGREVAYQYSANDRLISEIVIDPVNGNRTTTYTYDSVGNRLSRQDSIDGNTSYVYDSNDRLISESENGVTTTRSYDAAGNLLTVSVNGTLTASYQWDAEGRLIAADTDGDGAIDVEYQYDDFGNLVTRTVAGDVQKLLVDNNLPYAQLVEEYTTGGVVEAHYVFGVQRISQTSISGEITYHFDRLGSTTALSDSAGVVTDTYVYDAFGRRMATTGNTANSFLFTGEFRDPITGLDYLRARHLNTETGRFVSTDPFSGVFREPRTLHRYIYANNSPLNFTDPSGEIGLIGLLKATSFITIPFAIGFGVNVTSQAITKGKIDWWEAARAGTITAAAANGVPLPIIAAVSAANELELIHWGRDVIGNDVATQILVQGLTLGYASGVGAAGSQLSAQSGGLISTNALALAGAIDQLIGVATNQQGNFKDLLQELSQNNELLQTVVWKKHTKDGGTFHQGEIAQLF</sequence>
<dbReference type="Gene3D" id="2.60.120.380">
    <property type="match status" value="8"/>
</dbReference>
<dbReference type="KEGG" id="fmr:Fuma_02718"/>
<feature type="domain" description="Pentraxin (PTX)" evidence="6">
    <location>
        <begin position="253"/>
        <end position="445"/>
    </location>
</feature>
<dbReference type="Pfam" id="PF13385">
    <property type="entry name" value="Laminin_G_3"/>
    <property type="match status" value="1"/>
</dbReference>
<evidence type="ECO:0000256" key="1">
    <source>
        <dbReference type="ARBA" id="ARBA00004613"/>
    </source>
</evidence>
<evidence type="ECO:0000259" key="8">
    <source>
        <dbReference type="SMART" id="SM00736"/>
    </source>
</evidence>
<dbReference type="OrthoDB" id="291501at2"/>
<dbReference type="EMBL" id="CP017641">
    <property type="protein sequence ID" value="APZ93102.1"/>
    <property type="molecule type" value="Genomic_DNA"/>
</dbReference>
<dbReference type="Gene3D" id="2.180.10.10">
    <property type="entry name" value="RHS repeat-associated core"/>
    <property type="match status" value="5"/>
</dbReference>
<feature type="domain" description="Dystroglycan-type cadherin-like" evidence="8">
    <location>
        <begin position="2615"/>
        <end position="2706"/>
    </location>
</feature>
<dbReference type="SUPFAM" id="SSF117074">
    <property type="entry name" value="Hypothetical protein PA1324"/>
    <property type="match status" value="1"/>
</dbReference>
<evidence type="ECO:0000313" key="10">
    <source>
        <dbReference type="Proteomes" id="UP000187735"/>
    </source>
</evidence>
<dbReference type="STRING" id="1891926.Fuma_02718"/>
<dbReference type="SUPFAM" id="SSF69304">
    <property type="entry name" value="Tricorn protease N-terminal domain"/>
    <property type="match status" value="2"/>
</dbReference>
<dbReference type="SMART" id="SM00560">
    <property type="entry name" value="LamGL"/>
    <property type="match status" value="1"/>
</dbReference>
<dbReference type="Pfam" id="PF05345">
    <property type="entry name" value="He_PIG"/>
    <property type="match status" value="7"/>
</dbReference>
<evidence type="ECO:0000259" key="6">
    <source>
        <dbReference type="SMART" id="SM00159"/>
    </source>
</evidence>
<dbReference type="NCBIfam" id="TIGR03696">
    <property type="entry name" value="Rhs_assc_core"/>
    <property type="match status" value="1"/>
</dbReference>
<dbReference type="InterPro" id="IPR056823">
    <property type="entry name" value="TEN-like_YD-shell"/>
</dbReference>
<dbReference type="RefSeq" id="WP_077024623.1">
    <property type="nucleotide sequence ID" value="NZ_CP017641.1"/>
</dbReference>
<evidence type="ECO:0000259" key="7">
    <source>
        <dbReference type="SMART" id="SM00560"/>
    </source>
</evidence>
<dbReference type="GO" id="GO:0016020">
    <property type="term" value="C:membrane"/>
    <property type="evidence" value="ECO:0007669"/>
    <property type="project" value="InterPro"/>
</dbReference>
<proteinExistence type="predicted"/>
<dbReference type="NCBIfam" id="TIGR01643">
    <property type="entry name" value="YD_repeat_2x"/>
    <property type="match status" value="17"/>
</dbReference>
<organism evidence="9 10">
    <name type="scientific">Fuerstiella marisgermanici</name>
    <dbReference type="NCBI Taxonomy" id="1891926"/>
    <lineage>
        <taxon>Bacteria</taxon>
        <taxon>Pseudomonadati</taxon>
        <taxon>Planctomycetota</taxon>
        <taxon>Planctomycetia</taxon>
        <taxon>Planctomycetales</taxon>
        <taxon>Planctomycetaceae</taxon>
        <taxon>Fuerstiella</taxon>
    </lineage>
</organism>
<evidence type="ECO:0000256" key="4">
    <source>
        <dbReference type="ARBA" id="ARBA00022737"/>
    </source>
</evidence>
<dbReference type="NCBIfam" id="NF012211">
    <property type="entry name" value="tand_rpt_95"/>
    <property type="match status" value="1"/>
</dbReference>
<keyword evidence="4" id="KW-0677">Repeat</keyword>
<dbReference type="GO" id="GO:0005509">
    <property type="term" value="F:calcium ion binding"/>
    <property type="evidence" value="ECO:0007669"/>
    <property type="project" value="InterPro"/>
</dbReference>
<dbReference type="InterPro" id="IPR013320">
    <property type="entry name" value="ConA-like_dom_sf"/>
</dbReference>
<dbReference type="InterPro" id="IPR006644">
    <property type="entry name" value="Cadg"/>
</dbReference>
<keyword evidence="10" id="KW-1185">Reference proteome</keyword>